<feature type="non-terminal residue" evidence="2">
    <location>
        <position position="53"/>
    </location>
</feature>
<dbReference type="EMBL" id="JACVVK020000204">
    <property type="protein sequence ID" value="KAK7484798.1"/>
    <property type="molecule type" value="Genomic_DNA"/>
</dbReference>
<reference evidence="2 3" key="1">
    <citation type="journal article" date="2023" name="Sci. Data">
        <title>Genome assembly of the Korean intertidal mud-creeper Batillaria attramentaria.</title>
        <authorList>
            <person name="Patra A.K."/>
            <person name="Ho P.T."/>
            <person name="Jun S."/>
            <person name="Lee S.J."/>
            <person name="Kim Y."/>
            <person name="Won Y.J."/>
        </authorList>
    </citation>
    <scope>NUCLEOTIDE SEQUENCE [LARGE SCALE GENOMIC DNA]</scope>
    <source>
        <strain evidence="2">Wonlab-2016</strain>
    </source>
</reference>
<gene>
    <name evidence="2" type="ORF">BaRGS_00023972</name>
</gene>
<name>A0ABD0KCG5_9CAEN</name>
<dbReference type="Proteomes" id="UP001519460">
    <property type="component" value="Unassembled WGS sequence"/>
</dbReference>
<sequence>PSLLCPTCSSERRSRPGQGGVGPRKWAAARGVAPALVILTTGNKQHLYVGMWK</sequence>
<evidence type="ECO:0000313" key="2">
    <source>
        <dbReference type="EMBL" id="KAK7484798.1"/>
    </source>
</evidence>
<accession>A0ABD0KCG5</accession>
<organism evidence="2 3">
    <name type="scientific">Batillaria attramentaria</name>
    <dbReference type="NCBI Taxonomy" id="370345"/>
    <lineage>
        <taxon>Eukaryota</taxon>
        <taxon>Metazoa</taxon>
        <taxon>Spiralia</taxon>
        <taxon>Lophotrochozoa</taxon>
        <taxon>Mollusca</taxon>
        <taxon>Gastropoda</taxon>
        <taxon>Caenogastropoda</taxon>
        <taxon>Sorbeoconcha</taxon>
        <taxon>Cerithioidea</taxon>
        <taxon>Batillariidae</taxon>
        <taxon>Batillaria</taxon>
    </lineage>
</organism>
<comment type="caution">
    <text evidence="2">The sequence shown here is derived from an EMBL/GenBank/DDBJ whole genome shotgun (WGS) entry which is preliminary data.</text>
</comment>
<keyword evidence="3" id="KW-1185">Reference proteome</keyword>
<proteinExistence type="predicted"/>
<protein>
    <submittedName>
        <fullName evidence="2">Uncharacterized protein</fullName>
    </submittedName>
</protein>
<feature type="non-terminal residue" evidence="2">
    <location>
        <position position="1"/>
    </location>
</feature>
<dbReference type="AlphaFoldDB" id="A0ABD0KCG5"/>
<evidence type="ECO:0000256" key="1">
    <source>
        <dbReference type="SAM" id="MobiDB-lite"/>
    </source>
</evidence>
<feature type="region of interest" description="Disordered" evidence="1">
    <location>
        <begin position="1"/>
        <end position="25"/>
    </location>
</feature>
<evidence type="ECO:0000313" key="3">
    <source>
        <dbReference type="Proteomes" id="UP001519460"/>
    </source>
</evidence>